<dbReference type="AlphaFoldDB" id="A0AA36HR33"/>
<organism evidence="1 2">
    <name type="scientific">Effrenium voratum</name>
    <dbReference type="NCBI Taxonomy" id="2562239"/>
    <lineage>
        <taxon>Eukaryota</taxon>
        <taxon>Sar</taxon>
        <taxon>Alveolata</taxon>
        <taxon>Dinophyceae</taxon>
        <taxon>Suessiales</taxon>
        <taxon>Symbiodiniaceae</taxon>
        <taxon>Effrenium</taxon>
    </lineage>
</organism>
<keyword evidence="2" id="KW-1185">Reference proteome</keyword>
<evidence type="ECO:0000313" key="1">
    <source>
        <dbReference type="EMBL" id="CAJ1373778.1"/>
    </source>
</evidence>
<proteinExistence type="predicted"/>
<dbReference type="EMBL" id="CAUJNA010000216">
    <property type="protein sequence ID" value="CAJ1373778.1"/>
    <property type="molecule type" value="Genomic_DNA"/>
</dbReference>
<dbReference type="Proteomes" id="UP001178507">
    <property type="component" value="Unassembled WGS sequence"/>
</dbReference>
<sequence>MVKDMAAQLGVRQMPELYWYSLFALRYSLAPEWEVIVKQDTRFYVHLPSDRMQIVHPMIRPELSTESYYGWRGMGSPKGRGVWEHIASLKCPVVFALFWMVHGHFLRRWHMSSSEVVAQSGGFGGERASWWFVSIIRDAPAIFGGGFTVKLCSSNPGKGDLSHFVFQRCLSLLNPAISRGKGQHGFHEADHA</sequence>
<protein>
    <submittedName>
        <fullName evidence="1">Uncharacterized protein</fullName>
    </submittedName>
</protein>
<evidence type="ECO:0000313" key="2">
    <source>
        <dbReference type="Proteomes" id="UP001178507"/>
    </source>
</evidence>
<name>A0AA36HR33_9DINO</name>
<comment type="caution">
    <text evidence="1">The sequence shown here is derived from an EMBL/GenBank/DDBJ whole genome shotgun (WGS) entry which is preliminary data.</text>
</comment>
<reference evidence="1" key="1">
    <citation type="submission" date="2023-08" db="EMBL/GenBank/DDBJ databases">
        <authorList>
            <person name="Chen Y."/>
            <person name="Shah S."/>
            <person name="Dougan E. K."/>
            <person name="Thang M."/>
            <person name="Chan C."/>
        </authorList>
    </citation>
    <scope>NUCLEOTIDE SEQUENCE</scope>
</reference>
<gene>
    <name evidence="1" type="ORF">EVOR1521_LOCUS3509</name>
</gene>
<accession>A0AA36HR33</accession>